<keyword evidence="2" id="KW-0687">Ribonucleoprotein</keyword>
<feature type="domain" description="Large ribosomal subunit protein bL25 L25" evidence="3">
    <location>
        <begin position="5"/>
        <end position="93"/>
    </location>
</feature>
<dbReference type="InterPro" id="IPR020056">
    <property type="entry name" value="Rbsml_bL25/Gln-tRNA_synth_N"/>
</dbReference>
<evidence type="ECO:0000313" key="5">
    <source>
        <dbReference type="Proteomes" id="UP000008204"/>
    </source>
</evidence>
<keyword evidence="5" id="KW-1185">Reference proteome</keyword>
<reference evidence="5" key="1">
    <citation type="journal article" date="2011" name="MBio">
        <title>Novel metabolic attributes of the genus Cyanothece, comprising a group of unicellular nitrogen-fixing Cyanobacteria.</title>
        <authorList>
            <person name="Bandyopadhyay A."/>
            <person name="Elvitigala T."/>
            <person name="Welsh E."/>
            <person name="Stockel J."/>
            <person name="Liberton M."/>
            <person name="Min H."/>
            <person name="Sherman L.A."/>
            <person name="Pakrasi H.B."/>
        </authorList>
    </citation>
    <scope>NUCLEOTIDE SEQUENCE [LARGE SCALE GENOMIC DNA]</scope>
    <source>
        <strain evidence="5">PCC 8801</strain>
    </source>
</reference>
<dbReference type="KEGG" id="cyp:PCC8801_0707"/>
<sequence>MSLTIECQQRPEGSKPNALRREGYIPANLYGHDGANSVALMVNAKEAVTLLKKAAANETVIEVNIPHLSWTGNALIREIQAHPWKKNLLHLSFFYVGNTEGLTEDTQA</sequence>
<evidence type="ECO:0000256" key="1">
    <source>
        <dbReference type="ARBA" id="ARBA00022980"/>
    </source>
</evidence>
<evidence type="ECO:0000313" key="4">
    <source>
        <dbReference type="EMBL" id="ACK64792.1"/>
    </source>
</evidence>
<name>B7JXN5_RIPO1</name>
<dbReference type="CDD" id="cd00495">
    <property type="entry name" value="Ribosomal_L25_TL5_CTC"/>
    <property type="match status" value="1"/>
</dbReference>
<dbReference type="Pfam" id="PF01386">
    <property type="entry name" value="Ribosomal_L25p"/>
    <property type="match status" value="1"/>
</dbReference>
<dbReference type="AlphaFoldDB" id="B7JXN5"/>
<protein>
    <submittedName>
        <fullName evidence="4">Ribosomal protein L25</fullName>
    </submittedName>
</protein>
<dbReference type="STRING" id="41431.PCC8801_0707"/>
<dbReference type="InterPro" id="IPR029751">
    <property type="entry name" value="Ribosomal_L25_dom"/>
</dbReference>
<dbReference type="Proteomes" id="UP000008204">
    <property type="component" value="Chromosome"/>
</dbReference>
<dbReference type="RefSeq" id="WP_012594068.1">
    <property type="nucleotide sequence ID" value="NC_011726.1"/>
</dbReference>
<dbReference type="eggNOG" id="COG1825">
    <property type="taxonomic scope" value="Bacteria"/>
</dbReference>
<dbReference type="GO" id="GO:0005840">
    <property type="term" value="C:ribosome"/>
    <property type="evidence" value="ECO:0007669"/>
    <property type="project" value="UniProtKB-KW"/>
</dbReference>
<dbReference type="GO" id="GO:0006412">
    <property type="term" value="P:translation"/>
    <property type="evidence" value="ECO:0007669"/>
    <property type="project" value="InterPro"/>
</dbReference>
<organism evidence="4 5">
    <name type="scientific">Rippkaea orientalis (strain PCC 8801 / RF-1)</name>
    <name type="common">Cyanothece sp. (strain PCC 8801)</name>
    <dbReference type="NCBI Taxonomy" id="41431"/>
    <lineage>
        <taxon>Bacteria</taxon>
        <taxon>Bacillati</taxon>
        <taxon>Cyanobacteriota</taxon>
        <taxon>Cyanophyceae</taxon>
        <taxon>Oscillatoriophycideae</taxon>
        <taxon>Chroococcales</taxon>
        <taxon>Aphanothecaceae</taxon>
        <taxon>Rippkaea</taxon>
        <taxon>Rippkaea orientalis</taxon>
    </lineage>
</organism>
<dbReference type="OrthoDB" id="9786489at2"/>
<dbReference type="InterPro" id="IPR011035">
    <property type="entry name" value="Ribosomal_bL25/Gln-tRNA_synth"/>
</dbReference>
<proteinExistence type="predicted"/>
<dbReference type="EMBL" id="CP001287">
    <property type="protein sequence ID" value="ACK64792.1"/>
    <property type="molecule type" value="Genomic_DNA"/>
</dbReference>
<gene>
    <name evidence="4" type="ordered locus">PCC8801_0707</name>
</gene>
<dbReference type="SUPFAM" id="SSF50715">
    <property type="entry name" value="Ribosomal protein L25-like"/>
    <property type="match status" value="1"/>
</dbReference>
<accession>B7JXN5</accession>
<evidence type="ECO:0000256" key="2">
    <source>
        <dbReference type="ARBA" id="ARBA00023274"/>
    </source>
</evidence>
<keyword evidence="1 4" id="KW-0689">Ribosomal protein</keyword>
<dbReference type="HOGENOM" id="CLU_156415_0_0_3"/>
<dbReference type="GO" id="GO:0003735">
    <property type="term" value="F:structural constituent of ribosome"/>
    <property type="evidence" value="ECO:0007669"/>
    <property type="project" value="InterPro"/>
</dbReference>
<dbReference type="GO" id="GO:1990904">
    <property type="term" value="C:ribonucleoprotein complex"/>
    <property type="evidence" value="ECO:0007669"/>
    <property type="project" value="UniProtKB-KW"/>
</dbReference>
<dbReference type="Gene3D" id="2.40.240.10">
    <property type="entry name" value="Ribosomal Protein L25, Chain P"/>
    <property type="match status" value="1"/>
</dbReference>
<dbReference type="NCBIfam" id="NF004612">
    <property type="entry name" value="PRK05943.1"/>
    <property type="match status" value="1"/>
</dbReference>
<evidence type="ECO:0000259" key="3">
    <source>
        <dbReference type="Pfam" id="PF01386"/>
    </source>
</evidence>